<gene>
    <name evidence="1" type="ORF">HH212_05170</name>
</gene>
<protein>
    <submittedName>
        <fullName evidence="1">Uncharacterized protein</fullName>
    </submittedName>
</protein>
<dbReference type="Proteomes" id="UP000502415">
    <property type="component" value="Chromosome"/>
</dbReference>
<sequence length="176" mass="18393">MSTGHRQAAAALYGHGDADREAVLGALPEADRAVLRRHLAEMAALGFERVPLDRAALDPAVADDADAQAPDGAARRVLQSASAHQLFGVLAAEPAGLAALFLECGPWPAERALVAMFEPERRARIDAVRKAGMTAAPALRAALLDALAADLPAAVPQARAARRGLALLTGWMPWAK</sequence>
<evidence type="ECO:0000313" key="2">
    <source>
        <dbReference type="Proteomes" id="UP000502415"/>
    </source>
</evidence>
<dbReference type="KEGG" id="mfy:HH212_05170"/>
<accession>A0A7Z2ZRH0</accession>
<keyword evidence="2" id="KW-1185">Reference proteome</keyword>
<reference evidence="1 2" key="1">
    <citation type="submission" date="2020-04" db="EMBL/GenBank/DDBJ databases">
        <title>Genome sequencing of novel species.</title>
        <authorList>
            <person name="Heo J."/>
            <person name="Kim S.-J."/>
            <person name="Kim J.-S."/>
            <person name="Hong S.-B."/>
            <person name="Kwon S.-W."/>
        </authorList>
    </citation>
    <scope>NUCLEOTIDE SEQUENCE [LARGE SCALE GENOMIC DNA]</scope>
    <source>
        <strain evidence="1 2">GN2-R2</strain>
    </source>
</reference>
<dbReference type="EMBL" id="CP051685">
    <property type="protein sequence ID" value="QJD99487.1"/>
    <property type="molecule type" value="Genomic_DNA"/>
</dbReference>
<dbReference type="AlphaFoldDB" id="A0A7Z2ZRH0"/>
<evidence type="ECO:0000313" key="1">
    <source>
        <dbReference type="EMBL" id="QJD99487.1"/>
    </source>
</evidence>
<proteinExistence type="predicted"/>
<organism evidence="1 2">
    <name type="scientific">Massilia forsythiae</name>
    <dbReference type="NCBI Taxonomy" id="2728020"/>
    <lineage>
        <taxon>Bacteria</taxon>
        <taxon>Pseudomonadati</taxon>
        <taxon>Pseudomonadota</taxon>
        <taxon>Betaproteobacteria</taxon>
        <taxon>Burkholderiales</taxon>
        <taxon>Oxalobacteraceae</taxon>
        <taxon>Telluria group</taxon>
        <taxon>Massilia</taxon>
    </lineage>
</organism>
<dbReference type="RefSeq" id="WP_169434382.1">
    <property type="nucleotide sequence ID" value="NZ_CP051685.1"/>
</dbReference>
<name>A0A7Z2ZRH0_9BURK</name>